<gene>
    <name evidence="1" type="ORF">DP116_21740</name>
</gene>
<comment type="caution">
    <text evidence="1">The sequence shown here is derived from an EMBL/GenBank/DDBJ whole genome shotgun (WGS) entry which is preliminary data.</text>
</comment>
<evidence type="ECO:0000313" key="1">
    <source>
        <dbReference type="EMBL" id="NMG21927.1"/>
    </source>
</evidence>
<sequence>MAVQVAGLRQHVDPHWNRGLSYLKIGLRWLKGVIYKGRQLLSPIPLLPKDQEPCFASNKARQDI</sequence>
<dbReference type="EMBL" id="QMEB01000206">
    <property type="protein sequence ID" value="NMG21927.1"/>
    <property type="molecule type" value="Genomic_DNA"/>
</dbReference>
<evidence type="ECO:0000313" key="2">
    <source>
        <dbReference type="Proteomes" id="UP000718564"/>
    </source>
</evidence>
<name>A0ABX1PBS3_9CYAN</name>
<protein>
    <recommendedName>
        <fullName evidence="3">Transposase</fullName>
    </recommendedName>
</protein>
<reference evidence="1 2" key="1">
    <citation type="submission" date="2018-06" db="EMBL/GenBank/DDBJ databases">
        <title>Comparative genomics of Brasilonema spp. strains.</title>
        <authorList>
            <person name="Alvarenga D.O."/>
            <person name="Fiore M.F."/>
            <person name="Varani A.M."/>
        </authorList>
    </citation>
    <scope>NUCLEOTIDE SEQUENCE [LARGE SCALE GENOMIC DNA]</scope>
    <source>
        <strain evidence="1 2">SPC951</strain>
    </source>
</reference>
<proteinExistence type="predicted"/>
<organism evidence="1 2">
    <name type="scientific">Brasilonema bromeliae SPC951</name>
    <dbReference type="NCBI Taxonomy" id="385972"/>
    <lineage>
        <taxon>Bacteria</taxon>
        <taxon>Bacillati</taxon>
        <taxon>Cyanobacteriota</taxon>
        <taxon>Cyanophyceae</taxon>
        <taxon>Nostocales</taxon>
        <taxon>Scytonemataceae</taxon>
        <taxon>Brasilonema</taxon>
        <taxon>Bromeliae group (in: Brasilonema)</taxon>
    </lineage>
</organism>
<accession>A0ABX1PBS3</accession>
<evidence type="ECO:0008006" key="3">
    <source>
        <dbReference type="Google" id="ProtNLM"/>
    </source>
</evidence>
<dbReference type="Proteomes" id="UP000718564">
    <property type="component" value="Unassembled WGS sequence"/>
</dbReference>
<keyword evidence="2" id="KW-1185">Reference proteome</keyword>